<protein>
    <recommendedName>
        <fullName evidence="4">SdiA-regulated</fullName>
    </recommendedName>
</protein>
<keyword evidence="1" id="KW-0732">Signal</keyword>
<accession>A0ABR7VD77</accession>
<feature type="signal peptide" evidence="1">
    <location>
        <begin position="1"/>
        <end position="21"/>
    </location>
</feature>
<dbReference type="PROSITE" id="PS51257">
    <property type="entry name" value="PROKAR_LIPOPROTEIN"/>
    <property type="match status" value="1"/>
</dbReference>
<evidence type="ECO:0008006" key="4">
    <source>
        <dbReference type="Google" id="ProtNLM"/>
    </source>
</evidence>
<comment type="caution">
    <text evidence="2">The sequence shown here is derived from an EMBL/GenBank/DDBJ whole genome shotgun (WGS) entry which is preliminary data.</text>
</comment>
<dbReference type="RefSeq" id="WP_188314692.1">
    <property type="nucleotide sequence ID" value="NZ_JABTCG010000004.1"/>
</dbReference>
<dbReference type="EMBL" id="JABTCG010000004">
    <property type="protein sequence ID" value="MBD0851587.1"/>
    <property type="molecule type" value="Genomic_DNA"/>
</dbReference>
<dbReference type="Proteomes" id="UP000598350">
    <property type="component" value="Unassembled WGS sequence"/>
</dbReference>
<name>A0ABR7VD77_9FLAO</name>
<dbReference type="SUPFAM" id="SSF101898">
    <property type="entry name" value="NHL repeat"/>
    <property type="match status" value="1"/>
</dbReference>
<evidence type="ECO:0000313" key="3">
    <source>
        <dbReference type="Proteomes" id="UP000598350"/>
    </source>
</evidence>
<keyword evidence="3" id="KW-1185">Reference proteome</keyword>
<sequence>MKNFAVVILTFFLLSSCSNFGQLSYVTKLPKKLDENSGIVYYADSTAWFIEDNGNPDELYQVDFKGNLLKEIKVKNAKNGDWEDLTKDENGNLYIGDFGNNVNDRKNLVIYKVPNPQNDLGNKIEAEQIRFNYPEQKEFPPGREKLFYDAEAFFYHSEFLYIITKNRANPFPGNALLYKVPAQKGEFNAEFIGNIKTCGDWETCQITSADISPDGKTIVLLSYGKLWVIENFTFDDFTKGKMKEIDLGVRTQLESVCFLDENTLLLSDEKRANTGGNLYSLKIPK</sequence>
<organism evidence="2 3">
    <name type="scientific">Maribacter arenosus</name>
    <dbReference type="NCBI Taxonomy" id="1854708"/>
    <lineage>
        <taxon>Bacteria</taxon>
        <taxon>Pseudomonadati</taxon>
        <taxon>Bacteroidota</taxon>
        <taxon>Flavobacteriia</taxon>
        <taxon>Flavobacteriales</taxon>
        <taxon>Flavobacteriaceae</taxon>
        <taxon>Maribacter</taxon>
    </lineage>
</organism>
<proteinExistence type="predicted"/>
<reference evidence="2 3" key="1">
    <citation type="submission" date="2020-05" db="EMBL/GenBank/DDBJ databases">
        <title>The draft genome sequence of Maribacter arenosus CAU 1321.</title>
        <authorList>
            <person name="Mu L."/>
        </authorList>
    </citation>
    <scope>NUCLEOTIDE SEQUENCE [LARGE SCALE GENOMIC DNA]</scope>
    <source>
        <strain evidence="2 3">CAU 1321</strain>
    </source>
</reference>
<gene>
    <name evidence="2" type="ORF">HPE63_12980</name>
</gene>
<evidence type="ECO:0000313" key="2">
    <source>
        <dbReference type="EMBL" id="MBD0851587.1"/>
    </source>
</evidence>
<evidence type="ECO:0000256" key="1">
    <source>
        <dbReference type="SAM" id="SignalP"/>
    </source>
</evidence>
<feature type="chain" id="PRO_5045950796" description="SdiA-regulated" evidence="1">
    <location>
        <begin position="22"/>
        <end position="285"/>
    </location>
</feature>